<dbReference type="AlphaFoldDB" id="A0A0D8HCL5"/>
<proteinExistence type="predicted"/>
<comment type="caution">
    <text evidence="2">The sequence shown here is derived from an EMBL/GenBank/DDBJ whole genome shotgun (WGS) entry which is preliminary data.</text>
</comment>
<gene>
    <name evidence="2" type="ORF">AXFE_34580</name>
</gene>
<evidence type="ECO:0000256" key="1">
    <source>
        <dbReference type="SAM" id="MobiDB-lite"/>
    </source>
</evidence>
<protein>
    <submittedName>
        <fullName evidence="2">Uncharacterized protein</fullName>
    </submittedName>
</protein>
<feature type="region of interest" description="Disordered" evidence="1">
    <location>
        <begin position="1"/>
        <end position="41"/>
    </location>
</feature>
<name>A0A0D8HCL5_9ACTN</name>
<dbReference type="OrthoDB" id="6230307at2"/>
<sequence>MTQRKPGRGQQAFNDYRQAKRDAAKTYRSATRQRQDDSRNCAKSVVMDQDRLGLEDIKAKFLAKTTMAEKAADAAIGSAKSVLVFMTKKDCRDLQPVEPRWTMMDCSRYGSRTMHLLTCQCPKEPIPTTSAGWSLQGTRILRL</sequence>
<dbReference type="RefSeq" id="WP_052607077.1">
    <property type="nucleotide sequence ID" value="NZ_JXYS01000132.1"/>
</dbReference>
<organism evidence="2 3">
    <name type="scientific">Acidithrix ferrooxidans</name>
    <dbReference type="NCBI Taxonomy" id="1280514"/>
    <lineage>
        <taxon>Bacteria</taxon>
        <taxon>Bacillati</taxon>
        <taxon>Actinomycetota</taxon>
        <taxon>Acidimicrobiia</taxon>
        <taxon>Acidimicrobiales</taxon>
        <taxon>Acidimicrobiaceae</taxon>
        <taxon>Acidithrix</taxon>
    </lineage>
</organism>
<keyword evidence="3" id="KW-1185">Reference proteome</keyword>
<reference evidence="2 3" key="1">
    <citation type="submission" date="2015-01" db="EMBL/GenBank/DDBJ databases">
        <title>Draft genome of the acidophilic iron oxidizer Acidithrix ferrooxidans strain Py-F3.</title>
        <authorList>
            <person name="Poehlein A."/>
            <person name="Eisen S."/>
            <person name="Schloemann M."/>
            <person name="Johnson B.D."/>
            <person name="Daniel R."/>
            <person name="Muehling M."/>
        </authorList>
    </citation>
    <scope>NUCLEOTIDE SEQUENCE [LARGE SCALE GENOMIC DNA]</scope>
    <source>
        <strain evidence="2 3">Py-F3</strain>
    </source>
</reference>
<evidence type="ECO:0000313" key="3">
    <source>
        <dbReference type="Proteomes" id="UP000032360"/>
    </source>
</evidence>
<dbReference type="Proteomes" id="UP000032360">
    <property type="component" value="Unassembled WGS sequence"/>
</dbReference>
<evidence type="ECO:0000313" key="2">
    <source>
        <dbReference type="EMBL" id="KJF15705.1"/>
    </source>
</evidence>
<accession>A0A0D8HCL5</accession>
<dbReference type="EMBL" id="JXYS01000132">
    <property type="protein sequence ID" value="KJF15705.1"/>
    <property type="molecule type" value="Genomic_DNA"/>
</dbReference>